<dbReference type="InterPro" id="IPR029058">
    <property type="entry name" value="AB_hydrolase_fold"/>
</dbReference>
<evidence type="ECO:0000313" key="3">
    <source>
        <dbReference type="EMBL" id="RRJ85547.1"/>
    </source>
</evidence>
<dbReference type="Gene3D" id="3.40.50.1820">
    <property type="entry name" value="alpha/beta hydrolase"/>
    <property type="match status" value="1"/>
</dbReference>
<dbReference type="PANTHER" id="PTHR46118:SF4">
    <property type="entry name" value="PROTEIN ABHD11"/>
    <property type="match status" value="1"/>
</dbReference>
<dbReference type="InterPro" id="IPR000073">
    <property type="entry name" value="AB_hydrolase_1"/>
</dbReference>
<evidence type="ECO:0000259" key="2">
    <source>
        <dbReference type="Pfam" id="PF12697"/>
    </source>
</evidence>
<protein>
    <submittedName>
        <fullName evidence="3">Alpha/beta fold hydrolase</fullName>
    </submittedName>
</protein>
<comment type="caution">
    <text evidence="3">The sequence shown here is derived from an EMBL/GenBank/DDBJ whole genome shotgun (WGS) entry which is preliminary data.</text>
</comment>
<keyword evidence="4" id="KW-1185">Reference proteome</keyword>
<dbReference type="Proteomes" id="UP000274391">
    <property type="component" value="Unassembled WGS sequence"/>
</dbReference>
<dbReference type="GO" id="GO:0016787">
    <property type="term" value="F:hydrolase activity"/>
    <property type="evidence" value="ECO:0007669"/>
    <property type="project" value="UniProtKB-KW"/>
</dbReference>
<name>A0A3P3VTA1_9MICO</name>
<dbReference type="Pfam" id="PF12697">
    <property type="entry name" value="Abhydrolase_6"/>
    <property type="match status" value="1"/>
</dbReference>
<dbReference type="PRINTS" id="PR00111">
    <property type="entry name" value="ABHYDROLASE"/>
</dbReference>
<feature type="domain" description="AB hydrolase-1" evidence="2">
    <location>
        <begin position="8"/>
        <end position="230"/>
    </location>
</feature>
<dbReference type="OrthoDB" id="63519at2"/>
<sequence length="239" mass="26380">MGRGRNFTTIAKGLGDGYASLMLDLPNHGESPWTDSWDYNLVADRVASHLRGRFAAHGPVNVVGHSMGGKVAMLLALRHPELVERLVIIDIAPVDSSATGGTFEHLLGALLRVELDGLIDRNAAAAQLHEPIPDATMRGFLMQNLRRTPDGFAWQPNVQMLYDNLPVIAGFPDVAGQHFDGPTLWIGGGESNYIQDEYVPIMRALFPRMRRLTVKGAGHWVHSEQPQQVITALRCFFEH</sequence>
<dbReference type="SUPFAM" id="SSF53474">
    <property type="entry name" value="alpha/beta-Hydrolases"/>
    <property type="match status" value="1"/>
</dbReference>
<proteinExistence type="predicted"/>
<organism evidence="3 4">
    <name type="scientific">Gulosibacter macacae</name>
    <dbReference type="NCBI Taxonomy" id="2488791"/>
    <lineage>
        <taxon>Bacteria</taxon>
        <taxon>Bacillati</taxon>
        <taxon>Actinomycetota</taxon>
        <taxon>Actinomycetes</taxon>
        <taxon>Micrococcales</taxon>
        <taxon>Microbacteriaceae</taxon>
        <taxon>Gulosibacter</taxon>
    </lineage>
</organism>
<dbReference type="AlphaFoldDB" id="A0A3P3VTA1"/>
<evidence type="ECO:0000313" key="4">
    <source>
        <dbReference type="Proteomes" id="UP000274391"/>
    </source>
</evidence>
<gene>
    <name evidence="3" type="ORF">EG850_13060</name>
</gene>
<dbReference type="PANTHER" id="PTHR46118">
    <property type="entry name" value="PROTEIN ABHD11"/>
    <property type="match status" value="1"/>
</dbReference>
<evidence type="ECO:0000256" key="1">
    <source>
        <dbReference type="ARBA" id="ARBA00022801"/>
    </source>
</evidence>
<accession>A0A3P3VTA1</accession>
<reference evidence="3 4" key="1">
    <citation type="submission" date="2018-11" db="EMBL/GenBank/DDBJ databases">
        <title>YIM 102482-1 draft genome.</title>
        <authorList>
            <person name="Li G."/>
            <person name="Jiang Y."/>
        </authorList>
    </citation>
    <scope>NUCLEOTIDE SEQUENCE [LARGE SCALE GENOMIC DNA]</scope>
    <source>
        <strain evidence="3 4">YIM 102482-1</strain>
    </source>
</reference>
<dbReference type="EMBL" id="RQVS01000029">
    <property type="protein sequence ID" value="RRJ85547.1"/>
    <property type="molecule type" value="Genomic_DNA"/>
</dbReference>
<keyword evidence="1 3" id="KW-0378">Hydrolase</keyword>